<organism evidence="6 7">
    <name type="scientific">Tritrichomonas musculus</name>
    <dbReference type="NCBI Taxonomy" id="1915356"/>
    <lineage>
        <taxon>Eukaryota</taxon>
        <taxon>Metamonada</taxon>
        <taxon>Parabasalia</taxon>
        <taxon>Tritrichomonadida</taxon>
        <taxon>Tritrichomonadidae</taxon>
        <taxon>Tritrichomonas</taxon>
    </lineage>
</organism>
<evidence type="ECO:0008006" key="8">
    <source>
        <dbReference type="Google" id="ProtNLM"/>
    </source>
</evidence>
<evidence type="ECO:0000256" key="5">
    <source>
        <dbReference type="SAM" id="Phobius"/>
    </source>
</evidence>
<dbReference type="InterPro" id="IPR006603">
    <property type="entry name" value="PQ-loop_rpt"/>
</dbReference>
<name>A0ABR2KS81_9EUKA</name>
<sequence length="300" mass="33840">MNSDTGYDYSLAGFTDYTSQMETSSSGIWQALGYIIFTGTVISLIPQIHSIIKRRSSYGINPMTPFISNFSQFILLFNIICLRSSDFVAATQVNFFQVLPRLMTFANAFALWIVYLPVIILNTLYFDREKRANRPTEDLHKEWCFNLLFTCLNIIGSFIILFIFFILIFVTGIGSKIITSMGKVFGTIALLSVIIQYLPQFVTTCKLRDNGSFSLLLLAIQAPGGTASALFMAIGQNDHWTTWMSTLAASIQQFCLLFLCIIFKIQRRRKKLLAEPLLGGQSSTTPNIIDPVLFDKNFLD</sequence>
<comment type="caution">
    <text evidence="6">The sequence shown here is derived from an EMBL/GenBank/DDBJ whole genome shotgun (WGS) entry which is preliminary data.</text>
</comment>
<gene>
    <name evidence="6" type="ORF">M9Y10_022373</name>
</gene>
<feature type="transmembrane region" description="Helical" evidence="5">
    <location>
        <begin position="177"/>
        <end position="199"/>
    </location>
</feature>
<keyword evidence="3 5" id="KW-1133">Transmembrane helix</keyword>
<evidence type="ECO:0000313" key="6">
    <source>
        <dbReference type="EMBL" id="KAK8893944.1"/>
    </source>
</evidence>
<feature type="transmembrane region" description="Helical" evidence="5">
    <location>
        <begin position="211"/>
        <end position="234"/>
    </location>
</feature>
<evidence type="ECO:0000256" key="4">
    <source>
        <dbReference type="ARBA" id="ARBA00023136"/>
    </source>
</evidence>
<feature type="transmembrane region" description="Helical" evidence="5">
    <location>
        <begin position="240"/>
        <end position="263"/>
    </location>
</feature>
<dbReference type="EMBL" id="JAPFFF010000003">
    <property type="protein sequence ID" value="KAK8893944.1"/>
    <property type="molecule type" value="Genomic_DNA"/>
</dbReference>
<feature type="transmembrane region" description="Helical" evidence="5">
    <location>
        <begin position="66"/>
        <end position="85"/>
    </location>
</feature>
<dbReference type="Gene3D" id="1.20.1280.290">
    <property type="match status" value="1"/>
</dbReference>
<comment type="subcellular location">
    <subcellularLocation>
        <location evidence="1">Membrane</location>
        <topology evidence="1">Multi-pass membrane protein</topology>
    </subcellularLocation>
</comment>
<proteinExistence type="predicted"/>
<keyword evidence="2 5" id="KW-0812">Transmembrane</keyword>
<accession>A0ABR2KS81</accession>
<keyword evidence="7" id="KW-1185">Reference proteome</keyword>
<feature type="transmembrane region" description="Helical" evidence="5">
    <location>
        <begin position="147"/>
        <end position="171"/>
    </location>
</feature>
<evidence type="ECO:0000256" key="1">
    <source>
        <dbReference type="ARBA" id="ARBA00004141"/>
    </source>
</evidence>
<dbReference type="Proteomes" id="UP001470230">
    <property type="component" value="Unassembled WGS sequence"/>
</dbReference>
<protein>
    <recommendedName>
        <fullName evidence="8">PQ loop repeat family protein</fullName>
    </recommendedName>
</protein>
<evidence type="ECO:0000256" key="3">
    <source>
        <dbReference type="ARBA" id="ARBA00022989"/>
    </source>
</evidence>
<feature type="transmembrane region" description="Helical" evidence="5">
    <location>
        <begin position="27"/>
        <end position="45"/>
    </location>
</feature>
<evidence type="ECO:0000256" key="2">
    <source>
        <dbReference type="ARBA" id="ARBA00022692"/>
    </source>
</evidence>
<keyword evidence="4 5" id="KW-0472">Membrane</keyword>
<dbReference type="Pfam" id="PF04193">
    <property type="entry name" value="PQ-loop"/>
    <property type="match status" value="2"/>
</dbReference>
<reference evidence="6 7" key="1">
    <citation type="submission" date="2024-04" db="EMBL/GenBank/DDBJ databases">
        <title>Tritrichomonas musculus Genome.</title>
        <authorList>
            <person name="Alves-Ferreira E."/>
            <person name="Grigg M."/>
            <person name="Lorenzi H."/>
            <person name="Galac M."/>
        </authorList>
    </citation>
    <scope>NUCLEOTIDE SEQUENCE [LARGE SCALE GENOMIC DNA]</scope>
    <source>
        <strain evidence="6 7">EAF2021</strain>
    </source>
</reference>
<evidence type="ECO:0000313" key="7">
    <source>
        <dbReference type="Proteomes" id="UP001470230"/>
    </source>
</evidence>
<feature type="transmembrane region" description="Helical" evidence="5">
    <location>
        <begin position="105"/>
        <end position="126"/>
    </location>
</feature>